<comment type="caution">
    <text evidence="2">The sequence shown here is derived from an EMBL/GenBank/DDBJ whole genome shotgun (WGS) entry which is preliminary data.</text>
</comment>
<reference evidence="2" key="1">
    <citation type="submission" date="2022-01" db="EMBL/GenBank/DDBJ databases">
        <title>Lysobacter chinensis sp. nov., a bacterium isolated from cow dung compost.</title>
        <authorList>
            <person name="Liu Y."/>
        </authorList>
    </citation>
    <scope>NUCLEOTIDE SEQUENCE</scope>
    <source>
        <strain evidence="2">TLK-CK17</strain>
    </source>
</reference>
<dbReference type="RefSeq" id="WP_237054452.1">
    <property type="nucleotide sequence ID" value="NZ_JAKJPO010000004.1"/>
</dbReference>
<keyword evidence="3" id="KW-1185">Reference proteome</keyword>
<feature type="domain" description="DUF559" evidence="1">
    <location>
        <begin position="6"/>
        <end position="110"/>
    </location>
</feature>
<proteinExistence type="predicted"/>
<organism evidence="2 3">
    <name type="scientific">Marilutibacter chinensis</name>
    <dbReference type="NCBI Taxonomy" id="2912247"/>
    <lineage>
        <taxon>Bacteria</taxon>
        <taxon>Pseudomonadati</taxon>
        <taxon>Pseudomonadota</taxon>
        <taxon>Gammaproteobacteria</taxon>
        <taxon>Lysobacterales</taxon>
        <taxon>Lysobacteraceae</taxon>
        <taxon>Marilutibacter</taxon>
    </lineage>
</organism>
<keyword evidence="2" id="KW-0540">Nuclease</keyword>
<keyword evidence="2" id="KW-0255">Endonuclease</keyword>
<dbReference type="CDD" id="cd01038">
    <property type="entry name" value="Endonuclease_DUF559"/>
    <property type="match status" value="1"/>
</dbReference>
<dbReference type="PANTHER" id="PTHR38590">
    <property type="entry name" value="BLL0828 PROTEIN"/>
    <property type="match status" value="1"/>
</dbReference>
<evidence type="ECO:0000313" key="2">
    <source>
        <dbReference type="EMBL" id="MCF7222034.1"/>
    </source>
</evidence>
<dbReference type="Gene3D" id="3.40.960.10">
    <property type="entry name" value="VSR Endonuclease"/>
    <property type="match status" value="1"/>
</dbReference>
<dbReference type="GO" id="GO:0004519">
    <property type="term" value="F:endonuclease activity"/>
    <property type="evidence" value="ECO:0007669"/>
    <property type="project" value="UniProtKB-KW"/>
</dbReference>
<evidence type="ECO:0000259" key="1">
    <source>
        <dbReference type="Pfam" id="PF04480"/>
    </source>
</evidence>
<gene>
    <name evidence="2" type="ORF">L3V18_09590</name>
</gene>
<protein>
    <submittedName>
        <fullName evidence="2">Endonuclease domain-containing protein</fullName>
    </submittedName>
</protein>
<dbReference type="InterPro" id="IPR047216">
    <property type="entry name" value="Endonuclease_DUF559_bact"/>
</dbReference>
<sequence>MRQGEKRDFARQLRRAMTDAERRLWCHLRNRVLMGWKFRRQHPIGPYITDFACIEAELVVELDGGQHAEDPRDAIRDAFLQAEGYRVLRFWNNDALERTEVVLEVILAALVSAGPHPSLSSADGRAA</sequence>
<dbReference type="PANTHER" id="PTHR38590:SF1">
    <property type="entry name" value="BLL0828 PROTEIN"/>
    <property type="match status" value="1"/>
</dbReference>
<dbReference type="Pfam" id="PF04480">
    <property type="entry name" value="DUF559"/>
    <property type="match status" value="1"/>
</dbReference>
<reference evidence="2" key="2">
    <citation type="submission" date="2022-01" db="EMBL/GenBank/DDBJ databases">
        <authorList>
            <person name="Zhou L.Y."/>
        </authorList>
    </citation>
    <scope>NUCLEOTIDE SEQUENCE</scope>
    <source>
        <strain evidence="2">TLK-CK17</strain>
    </source>
</reference>
<name>A0ABS9HUZ7_9GAMM</name>
<accession>A0ABS9HUZ7</accession>
<keyword evidence="2" id="KW-0378">Hydrolase</keyword>
<dbReference type="EMBL" id="JAKJPO010000004">
    <property type="protein sequence ID" value="MCF7222034.1"/>
    <property type="molecule type" value="Genomic_DNA"/>
</dbReference>
<dbReference type="SUPFAM" id="SSF52980">
    <property type="entry name" value="Restriction endonuclease-like"/>
    <property type="match status" value="1"/>
</dbReference>
<dbReference type="Proteomes" id="UP001430796">
    <property type="component" value="Unassembled WGS sequence"/>
</dbReference>
<dbReference type="InterPro" id="IPR011335">
    <property type="entry name" value="Restrct_endonuc-II-like"/>
</dbReference>
<dbReference type="InterPro" id="IPR007569">
    <property type="entry name" value="DUF559"/>
</dbReference>
<evidence type="ECO:0000313" key="3">
    <source>
        <dbReference type="Proteomes" id="UP001430796"/>
    </source>
</evidence>